<proteinExistence type="predicted"/>
<gene>
    <name evidence="1" type="ORF">BM536_015900</name>
</gene>
<name>A0A1V6MTY7_9ACTN</name>
<dbReference type="STRING" id="114686.BM536_015900"/>
<dbReference type="EMBL" id="MPOH02000011">
    <property type="protein sequence ID" value="OQD55908.1"/>
    <property type="molecule type" value="Genomic_DNA"/>
</dbReference>
<dbReference type="AlphaFoldDB" id="A0A1V6MTY7"/>
<evidence type="ECO:0000313" key="2">
    <source>
        <dbReference type="Proteomes" id="UP000184286"/>
    </source>
</evidence>
<protein>
    <submittedName>
        <fullName evidence="1">Uncharacterized protein</fullName>
    </submittedName>
</protein>
<dbReference type="Proteomes" id="UP000184286">
    <property type="component" value="Unassembled WGS sequence"/>
</dbReference>
<reference evidence="1 2" key="2">
    <citation type="submission" date="2017-02" db="EMBL/GenBank/DDBJ databases">
        <title>Draft genome sequence of Streptomyces phaeoluteigriseus type strain DSM41896.</title>
        <authorList>
            <person name="Salih T.S."/>
            <person name="Algora Gallardo L."/>
            <person name="Melo Santos T."/>
            <person name="Filgueira Martinez S."/>
            <person name="Herron P.R."/>
        </authorList>
    </citation>
    <scope>NUCLEOTIDE SEQUENCE [LARGE SCALE GENOMIC DNA]</scope>
    <source>
        <strain evidence="1 2">DSM 41896</strain>
    </source>
</reference>
<comment type="caution">
    <text evidence="1">The sequence shown here is derived from an EMBL/GenBank/DDBJ whole genome shotgun (WGS) entry which is preliminary data.</text>
</comment>
<accession>A0A1V6MTY7</accession>
<evidence type="ECO:0000313" key="1">
    <source>
        <dbReference type="EMBL" id="OQD55908.1"/>
    </source>
</evidence>
<sequence>MLVARPCAEAVPLPAEEGITGYALPVGPGHTVVLPDPDTSALDLAAGLGRLLAAPAVGTYVFDSDVLVMLVHEDGVLRLDHDSCLTTTPA</sequence>
<organism evidence="1 2">
    <name type="scientific">Streptomyces phaeoluteigriseus</name>
    <dbReference type="NCBI Taxonomy" id="114686"/>
    <lineage>
        <taxon>Bacteria</taxon>
        <taxon>Bacillati</taxon>
        <taxon>Actinomycetota</taxon>
        <taxon>Actinomycetes</taxon>
        <taxon>Kitasatosporales</taxon>
        <taxon>Streptomycetaceae</taxon>
        <taxon>Streptomyces</taxon>
        <taxon>Streptomyces aurantiacus group</taxon>
    </lineage>
</organism>
<reference evidence="2" key="1">
    <citation type="submission" date="2016-11" db="EMBL/GenBank/DDBJ databases">
        <authorList>
            <person name="Schniete J.K."/>
            <person name="Salih T."/>
            <person name="Algora Gallardo L."/>
            <person name="Martinez Fernandez S."/>
            <person name="Herron P.R."/>
        </authorList>
    </citation>
    <scope>NUCLEOTIDE SEQUENCE [LARGE SCALE GENOMIC DNA]</scope>
    <source>
        <strain evidence="2">DSM 41896</strain>
    </source>
</reference>